<evidence type="ECO:0000313" key="3">
    <source>
        <dbReference type="Proteomes" id="UP000094960"/>
    </source>
</evidence>
<dbReference type="AlphaFoldDB" id="A0A1D7YJ72"/>
<evidence type="ECO:0000256" key="1">
    <source>
        <dbReference type="SAM" id="MobiDB-lite"/>
    </source>
</evidence>
<name>A0A1D7YJ72_9ACTN</name>
<gene>
    <name evidence="2" type="ORF">BFF78_35060</name>
</gene>
<reference evidence="3" key="1">
    <citation type="submission" date="2016-09" db="EMBL/GenBank/DDBJ databases">
        <title>Streptomyces puniciscabiei strain:TW1S1 Genome sequencing and assembly.</title>
        <authorList>
            <person name="Kim M.-K."/>
            <person name="Kim S.B."/>
        </authorList>
    </citation>
    <scope>NUCLEOTIDE SEQUENCE [LARGE SCALE GENOMIC DNA]</scope>
    <source>
        <strain evidence="3">TW1S1</strain>
    </source>
</reference>
<keyword evidence="3" id="KW-1185">Reference proteome</keyword>
<sequence>MDEEAATGRVWRGSVRTSGTGRTSLVNRTTTPAQPDRAAVLPEAVSVGPTGAVVRGMSETEPNLS</sequence>
<dbReference type="KEGG" id="spun:BFF78_35060"/>
<proteinExistence type="predicted"/>
<dbReference type="EMBL" id="CP017248">
    <property type="protein sequence ID" value="AOR35601.1"/>
    <property type="molecule type" value="Genomic_DNA"/>
</dbReference>
<evidence type="ECO:0000313" key="2">
    <source>
        <dbReference type="EMBL" id="AOR35601.1"/>
    </source>
</evidence>
<organism evidence="2 3">
    <name type="scientific">Streptomyces fodineus</name>
    <dbReference type="NCBI Taxonomy" id="1904616"/>
    <lineage>
        <taxon>Bacteria</taxon>
        <taxon>Bacillati</taxon>
        <taxon>Actinomycetota</taxon>
        <taxon>Actinomycetes</taxon>
        <taxon>Kitasatosporales</taxon>
        <taxon>Streptomycetaceae</taxon>
        <taxon>Streptomyces</taxon>
    </lineage>
</organism>
<protein>
    <submittedName>
        <fullName evidence="2">Uncharacterized protein</fullName>
    </submittedName>
</protein>
<feature type="compositionally biased region" description="Polar residues" evidence="1">
    <location>
        <begin position="15"/>
        <end position="33"/>
    </location>
</feature>
<accession>A0A1D7YJ72</accession>
<dbReference type="Proteomes" id="UP000094960">
    <property type="component" value="Chromosome"/>
</dbReference>
<feature type="region of interest" description="Disordered" evidence="1">
    <location>
        <begin position="1"/>
        <end position="34"/>
    </location>
</feature>